<dbReference type="PANTHER" id="PTHR13780">
    <property type="entry name" value="AMP-ACTIVATED PROTEIN KINASE, GAMMA REGULATORY SUBUNIT"/>
    <property type="match status" value="1"/>
</dbReference>
<dbReference type="InterPro" id="IPR050511">
    <property type="entry name" value="AMPK_gamma/SDS23_families"/>
</dbReference>
<organism evidence="5">
    <name type="scientific">Fagus sylvatica</name>
    <name type="common">Beechnut</name>
    <dbReference type="NCBI Taxonomy" id="28930"/>
    <lineage>
        <taxon>Eukaryota</taxon>
        <taxon>Viridiplantae</taxon>
        <taxon>Streptophyta</taxon>
        <taxon>Embryophyta</taxon>
        <taxon>Tracheophyta</taxon>
        <taxon>Spermatophyta</taxon>
        <taxon>Magnoliopsida</taxon>
        <taxon>eudicotyledons</taxon>
        <taxon>Gunneridae</taxon>
        <taxon>Pentapetalae</taxon>
        <taxon>rosids</taxon>
        <taxon>fabids</taxon>
        <taxon>Fagales</taxon>
        <taxon>Fagaceae</taxon>
        <taxon>Fagus</taxon>
    </lineage>
</organism>
<reference evidence="5" key="1">
    <citation type="submission" date="2018-02" db="EMBL/GenBank/DDBJ databases">
        <authorList>
            <person name="Cohen D.B."/>
            <person name="Kent A.D."/>
        </authorList>
    </citation>
    <scope>NUCLEOTIDE SEQUENCE</scope>
</reference>
<dbReference type="AlphaFoldDB" id="A0A2N9J4S1"/>
<evidence type="ECO:0000256" key="1">
    <source>
        <dbReference type="ARBA" id="ARBA00022737"/>
    </source>
</evidence>
<dbReference type="InterPro" id="IPR046342">
    <property type="entry name" value="CBS_dom_sf"/>
</dbReference>
<dbReference type="GO" id="GO:0005737">
    <property type="term" value="C:cytoplasm"/>
    <property type="evidence" value="ECO:0007669"/>
    <property type="project" value="TreeGrafter"/>
</dbReference>
<evidence type="ECO:0000259" key="4">
    <source>
        <dbReference type="PROSITE" id="PS51371"/>
    </source>
</evidence>
<evidence type="ECO:0000313" key="5">
    <source>
        <dbReference type="EMBL" id="SPD31520.1"/>
    </source>
</evidence>
<proteinExistence type="predicted"/>
<accession>A0A2N9J4S1</accession>
<keyword evidence="2 3" id="KW-0129">CBS domain</keyword>
<dbReference type="SUPFAM" id="SSF54631">
    <property type="entry name" value="CBS-domain pair"/>
    <property type="match status" value="1"/>
</dbReference>
<dbReference type="GO" id="GO:0005634">
    <property type="term" value="C:nucleus"/>
    <property type="evidence" value="ECO:0007669"/>
    <property type="project" value="TreeGrafter"/>
</dbReference>
<sequence>MAVSLLAREVSDLCLGKPALRCLSVSSNVGDALSALKRLGESYLSVWSCDHDHDTSSTTTTNSDDCLCIGKVCMVDVICFLCKEDNLKSPSTALQSPISVLIPKEPAGLVRHLEPHASLVEAIDLILDGAQNLVIPIRSRRSTTSSRKKLLQNKKSFNSTYHNNREYCCITQEDLIRYLLNFIGLFNPIPINPINTLNVIDTENILAVQYDNPALAALPLISQSLINHTSVAIVDMDGKLIGEISPFTLNSCDETVSAAIATLSAGDLMAYIDCGGPPEELVQIVKDRLVERNLGAALELMEEEAIITSSSDEEFGGSSGGSVRSGRLGGYSARLVRRSEAIVCYPQSSLVAVMIQALAHRVSYVWVVEEDGSLVGIVTFEAMLKVFRERLKSMM</sequence>
<name>A0A2N9J4S1_FAGSY</name>
<protein>
    <recommendedName>
        <fullName evidence="4">CBS domain-containing protein</fullName>
    </recommendedName>
</protein>
<dbReference type="PROSITE" id="PS51371">
    <property type="entry name" value="CBS"/>
    <property type="match status" value="1"/>
</dbReference>
<gene>
    <name evidence="5" type="ORF">FSB_LOCUS59402</name>
</gene>
<dbReference type="PANTHER" id="PTHR13780:SF39">
    <property type="entry name" value="CBS DOMAIN-CONTAINING PROTEIN CBSX5-LIKE"/>
    <property type="match status" value="1"/>
</dbReference>
<dbReference type="Gene3D" id="3.10.580.10">
    <property type="entry name" value="CBS-domain"/>
    <property type="match status" value="1"/>
</dbReference>
<evidence type="ECO:0000256" key="2">
    <source>
        <dbReference type="ARBA" id="ARBA00023122"/>
    </source>
</evidence>
<feature type="domain" description="CBS" evidence="4">
    <location>
        <begin position="336"/>
        <end position="393"/>
    </location>
</feature>
<evidence type="ECO:0000256" key="3">
    <source>
        <dbReference type="PROSITE-ProRule" id="PRU00703"/>
    </source>
</evidence>
<dbReference type="EMBL" id="OIVN01006365">
    <property type="protein sequence ID" value="SPD31520.1"/>
    <property type="molecule type" value="Genomic_DNA"/>
</dbReference>
<dbReference type="InterPro" id="IPR000644">
    <property type="entry name" value="CBS_dom"/>
</dbReference>
<keyword evidence="1" id="KW-0677">Repeat</keyword>
<dbReference type="Pfam" id="PF00571">
    <property type="entry name" value="CBS"/>
    <property type="match status" value="1"/>
</dbReference>